<dbReference type="EMBL" id="CP095045">
    <property type="protein sequence ID" value="UOQ56091.1"/>
    <property type="molecule type" value="Genomic_DNA"/>
</dbReference>
<organism evidence="2 3">
    <name type="scientific">Leucobacter allii</name>
    <dbReference type="NCBI Taxonomy" id="2932247"/>
    <lineage>
        <taxon>Bacteria</taxon>
        <taxon>Bacillati</taxon>
        <taxon>Actinomycetota</taxon>
        <taxon>Actinomycetes</taxon>
        <taxon>Micrococcales</taxon>
        <taxon>Microbacteriaceae</taxon>
        <taxon>Leucobacter</taxon>
    </lineage>
</organism>
<dbReference type="Proteomes" id="UP000831786">
    <property type="component" value="Chromosome"/>
</dbReference>
<keyword evidence="1" id="KW-0175">Coiled coil</keyword>
<name>A0ABY4FHE6_9MICO</name>
<gene>
    <name evidence="2" type="ORF">MUN78_10285</name>
</gene>
<accession>A0ABY4FHE6</accession>
<protein>
    <submittedName>
        <fullName evidence="2">Uncharacterized protein</fullName>
    </submittedName>
</protein>
<sequence>MKDQDEKADSWEEFVGPRVVTSLADLAQRQERPTTDAELEAMLRESDRAFRALKEQCAAVDSELIELRREVERQRAQNIRAGADVLEAEAKLAKVRELHPPVECDKHEGCQPSCDICLDSWPCPTVQALAGEDV</sequence>
<dbReference type="RefSeq" id="WP_244726279.1">
    <property type="nucleotide sequence ID" value="NZ_CP095045.1"/>
</dbReference>
<evidence type="ECO:0000256" key="1">
    <source>
        <dbReference type="SAM" id="Coils"/>
    </source>
</evidence>
<reference evidence="2 3" key="1">
    <citation type="submission" date="2022-04" db="EMBL/GenBank/DDBJ databases">
        <title>Leucobacter sp. isolated from rhizosphere of garlic.</title>
        <authorList>
            <person name="Won M."/>
            <person name="Lee C.-M."/>
            <person name="Woen H.-Y."/>
            <person name="Kwon S.-W."/>
        </authorList>
    </citation>
    <scope>NUCLEOTIDE SEQUENCE [LARGE SCALE GENOMIC DNA]</scope>
    <source>
        <strain evidence="2 3">H21R-40</strain>
    </source>
</reference>
<evidence type="ECO:0000313" key="2">
    <source>
        <dbReference type="EMBL" id="UOQ56091.1"/>
    </source>
</evidence>
<feature type="coiled-coil region" evidence="1">
    <location>
        <begin position="50"/>
        <end position="77"/>
    </location>
</feature>
<proteinExistence type="predicted"/>
<evidence type="ECO:0000313" key="3">
    <source>
        <dbReference type="Proteomes" id="UP000831786"/>
    </source>
</evidence>
<keyword evidence="3" id="KW-1185">Reference proteome</keyword>